<evidence type="ECO:0000313" key="1">
    <source>
        <dbReference type="EMBL" id="KAJ6750678.1"/>
    </source>
</evidence>
<comment type="caution">
    <text evidence="1">The sequence shown here is derived from an EMBL/GenBank/DDBJ whole genome shotgun (WGS) entry which is preliminary data.</text>
</comment>
<reference evidence="1" key="2">
    <citation type="journal article" date="2023" name="Int. J. Mol. Sci.">
        <title>De Novo Assembly and Annotation of 11 Diverse Shrub Willow (Salix) Genomes Reveals Novel Gene Organization in Sex-Linked Regions.</title>
        <authorList>
            <person name="Hyden B."/>
            <person name="Feng K."/>
            <person name="Yates T.B."/>
            <person name="Jawdy S."/>
            <person name="Cereghino C."/>
            <person name="Smart L.B."/>
            <person name="Muchero W."/>
        </authorList>
    </citation>
    <scope>NUCLEOTIDE SEQUENCE [LARGE SCALE GENOMIC DNA]</scope>
    <source>
        <tissue evidence="1">Shoot tip</tissue>
    </source>
</reference>
<dbReference type="Proteomes" id="UP001151529">
    <property type="component" value="Chromosome 16"/>
</dbReference>
<keyword evidence="2" id="KW-1185">Reference proteome</keyword>
<dbReference type="AlphaFoldDB" id="A0A9Q0VLL7"/>
<gene>
    <name evidence="1" type="ORF">OIU85_001238</name>
</gene>
<sequence>MHLVLLCHKQCNFWDTGVIMIPVISGKSFMIDADIETGSSPRFISVISGELSCQLNSGILKTARRFALFETICNVISEFAHTKRAERYLMIDNQAAKTCSVLDRMVLVRNSRDFIHALNFFVPQSHCRLLF</sequence>
<dbReference type="EMBL" id="JAPFFL010000001">
    <property type="protein sequence ID" value="KAJ6750678.1"/>
    <property type="molecule type" value="Genomic_DNA"/>
</dbReference>
<organism evidence="1 2">
    <name type="scientific">Salix viminalis</name>
    <name type="common">Common osier</name>
    <name type="synonym">Basket willow</name>
    <dbReference type="NCBI Taxonomy" id="40686"/>
    <lineage>
        <taxon>Eukaryota</taxon>
        <taxon>Viridiplantae</taxon>
        <taxon>Streptophyta</taxon>
        <taxon>Embryophyta</taxon>
        <taxon>Tracheophyta</taxon>
        <taxon>Spermatophyta</taxon>
        <taxon>Magnoliopsida</taxon>
        <taxon>eudicotyledons</taxon>
        <taxon>Gunneridae</taxon>
        <taxon>Pentapetalae</taxon>
        <taxon>rosids</taxon>
        <taxon>fabids</taxon>
        <taxon>Malpighiales</taxon>
        <taxon>Salicaceae</taxon>
        <taxon>Saliceae</taxon>
        <taxon>Salix</taxon>
    </lineage>
</organism>
<name>A0A9Q0VLL7_SALVM</name>
<evidence type="ECO:0000313" key="2">
    <source>
        <dbReference type="Proteomes" id="UP001151529"/>
    </source>
</evidence>
<reference evidence="1" key="1">
    <citation type="submission" date="2022-11" db="EMBL/GenBank/DDBJ databases">
        <authorList>
            <person name="Hyden B.L."/>
            <person name="Feng K."/>
            <person name="Yates T."/>
            <person name="Jawdy S."/>
            <person name="Smart L.B."/>
            <person name="Muchero W."/>
        </authorList>
    </citation>
    <scope>NUCLEOTIDE SEQUENCE</scope>
    <source>
        <tissue evidence="1">Shoot tip</tissue>
    </source>
</reference>
<accession>A0A9Q0VLL7</accession>
<proteinExistence type="predicted"/>
<protein>
    <submittedName>
        <fullName evidence="1">Uncharacterized protein</fullName>
    </submittedName>
</protein>